<reference evidence="2 3" key="1">
    <citation type="submission" date="2020-08" db="EMBL/GenBank/DDBJ databases">
        <title>Sequencing the genomes of 1000 actinobacteria strains.</title>
        <authorList>
            <person name="Klenk H.-P."/>
        </authorList>
    </citation>
    <scope>NUCLEOTIDE SEQUENCE [LARGE SCALE GENOMIC DNA]</scope>
    <source>
        <strain evidence="2 3">DSM 44551</strain>
    </source>
</reference>
<dbReference type="Proteomes" id="UP000572635">
    <property type="component" value="Unassembled WGS sequence"/>
</dbReference>
<evidence type="ECO:0000256" key="1">
    <source>
        <dbReference type="SAM" id="MobiDB-lite"/>
    </source>
</evidence>
<name>A0A7W8VHC7_9ACTN</name>
<comment type="caution">
    <text evidence="2">The sequence shown here is derived from an EMBL/GenBank/DDBJ whole genome shotgun (WGS) entry which is preliminary data.</text>
</comment>
<keyword evidence="3" id="KW-1185">Reference proteome</keyword>
<organism evidence="2 3">
    <name type="scientific">Nocardiopsis composta</name>
    <dbReference type="NCBI Taxonomy" id="157465"/>
    <lineage>
        <taxon>Bacteria</taxon>
        <taxon>Bacillati</taxon>
        <taxon>Actinomycetota</taxon>
        <taxon>Actinomycetes</taxon>
        <taxon>Streptosporangiales</taxon>
        <taxon>Nocardiopsidaceae</taxon>
        <taxon>Nocardiopsis</taxon>
    </lineage>
</organism>
<sequence length="181" mass="17616">MTHHDPEDPETTGGDQGAGLHIAGTGARAGERARGKDGPDPAGLPAPPVRPTAAPPGQAAAGGVAAGGAAAVGPGPRAAEAPARTAAARRELAAALAAVRKELAGRERTVQTAAVDGELARAEREVAAEGGPGRAAVERLARLFTGGSTVLRGVSGAADVLDALKKLVDLAPGAAEGQGDE</sequence>
<evidence type="ECO:0000313" key="2">
    <source>
        <dbReference type="EMBL" id="MBB5436088.1"/>
    </source>
</evidence>
<dbReference type="EMBL" id="JACHDB010000002">
    <property type="protein sequence ID" value="MBB5436088.1"/>
    <property type="molecule type" value="Genomic_DNA"/>
</dbReference>
<dbReference type="RefSeq" id="WP_184399363.1">
    <property type="nucleotide sequence ID" value="NZ_JACHDB010000002.1"/>
</dbReference>
<feature type="compositionally biased region" description="Basic and acidic residues" evidence="1">
    <location>
        <begin position="29"/>
        <end position="39"/>
    </location>
</feature>
<protein>
    <submittedName>
        <fullName evidence="2">Uncharacterized protein</fullName>
    </submittedName>
</protein>
<proteinExistence type="predicted"/>
<feature type="compositionally biased region" description="Pro residues" evidence="1">
    <location>
        <begin position="42"/>
        <end position="54"/>
    </location>
</feature>
<gene>
    <name evidence="2" type="ORF">HDA36_006236</name>
</gene>
<feature type="compositionally biased region" description="Low complexity" evidence="1">
    <location>
        <begin position="55"/>
        <end position="84"/>
    </location>
</feature>
<dbReference type="AlphaFoldDB" id="A0A7W8VHC7"/>
<feature type="region of interest" description="Disordered" evidence="1">
    <location>
        <begin position="1"/>
        <end position="84"/>
    </location>
</feature>
<evidence type="ECO:0000313" key="3">
    <source>
        <dbReference type="Proteomes" id="UP000572635"/>
    </source>
</evidence>
<accession>A0A7W8VHC7</accession>